<dbReference type="OrthoDB" id="9807744at2"/>
<evidence type="ECO:0000259" key="2">
    <source>
        <dbReference type="Pfam" id="PF04235"/>
    </source>
</evidence>
<organism evidence="3 4">
    <name type="scientific">Arenimonas metalli CF5-1</name>
    <dbReference type="NCBI Taxonomy" id="1384056"/>
    <lineage>
        <taxon>Bacteria</taxon>
        <taxon>Pseudomonadati</taxon>
        <taxon>Pseudomonadota</taxon>
        <taxon>Gammaproteobacteria</taxon>
        <taxon>Lysobacterales</taxon>
        <taxon>Lysobacteraceae</taxon>
        <taxon>Arenimonas</taxon>
    </lineage>
</organism>
<dbReference type="EMBL" id="AVCK01000003">
    <property type="protein sequence ID" value="KFN48115.1"/>
    <property type="molecule type" value="Genomic_DNA"/>
</dbReference>
<comment type="caution">
    <text evidence="3">The sequence shown here is derived from an EMBL/GenBank/DDBJ whole genome shotgun (WGS) entry which is preliminary data.</text>
</comment>
<evidence type="ECO:0000256" key="1">
    <source>
        <dbReference type="SAM" id="Phobius"/>
    </source>
</evidence>
<protein>
    <recommendedName>
        <fullName evidence="2">DUF418 domain-containing protein</fullName>
    </recommendedName>
</protein>
<sequence length="414" mass="45457">MSANVVSQDPAARGERLLQLDVLRGLSLFGVLLVNIGYFCGADSARAAGVAYPLGDFGGLAGDLVRVLLENKAAALLSILFGAGLAIQADRASDKGRSRWPFALRRSAVLALLGSVHTFLLWNVDILLDYALISLMVLPFLRLSAGRVLWAIPVVLLVSAVIAGPMLALATDLSPAQTYSLSLQHYGQGGWLDALQYRWWETLHVIGPMRLANRFVILAPFFIVGVAAWKAGWLSAPDAHRRRLRQVFVLCFGFGLVANAVPQEALHAWVNQLALQPLRVLIKATFLFAKFALTLGYAAGILLLLQRSRWRVWLGVFAPLGRMALTQYLLQSLVCTWIFYGFGLGQYGRMPLDLALALGVLLFALQVISSRWWLARFSIGPVEWLWRRLSYGGIRQRPPELAAAAAEAGQARSR</sequence>
<accession>A0A091BUU0</accession>
<feature type="transmembrane region" description="Helical" evidence="1">
    <location>
        <begin position="281"/>
        <end position="305"/>
    </location>
</feature>
<keyword evidence="1" id="KW-0812">Transmembrane</keyword>
<keyword evidence="1" id="KW-1133">Transmembrane helix</keyword>
<evidence type="ECO:0000313" key="3">
    <source>
        <dbReference type="EMBL" id="KFN48115.1"/>
    </source>
</evidence>
<dbReference type="AlphaFoldDB" id="A0A091BUU0"/>
<dbReference type="Pfam" id="PF04235">
    <property type="entry name" value="DUF418"/>
    <property type="match status" value="1"/>
</dbReference>
<feature type="transmembrane region" description="Helical" evidence="1">
    <location>
        <begin position="325"/>
        <end position="342"/>
    </location>
</feature>
<feature type="transmembrane region" description="Helical" evidence="1">
    <location>
        <begin position="211"/>
        <end position="232"/>
    </location>
</feature>
<dbReference type="RefSeq" id="WP_034210107.1">
    <property type="nucleotide sequence ID" value="NZ_AVCK01000003.1"/>
</dbReference>
<dbReference type="InterPro" id="IPR052529">
    <property type="entry name" value="Bact_Transport_Assoc"/>
</dbReference>
<proteinExistence type="predicted"/>
<evidence type="ECO:0000313" key="4">
    <source>
        <dbReference type="Proteomes" id="UP000029393"/>
    </source>
</evidence>
<reference evidence="3 4" key="1">
    <citation type="submission" date="2013-09" db="EMBL/GenBank/DDBJ databases">
        <title>Genome sequencing of Arenimonas metalli.</title>
        <authorList>
            <person name="Chen F."/>
            <person name="Wang G."/>
        </authorList>
    </citation>
    <scope>NUCLEOTIDE SEQUENCE [LARGE SCALE GENOMIC DNA]</scope>
    <source>
        <strain evidence="3 4">CF5-1</strain>
    </source>
</reference>
<gene>
    <name evidence="3" type="ORF">N787_06655</name>
</gene>
<keyword evidence="4" id="KW-1185">Reference proteome</keyword>
<keyword evidence="1" id="KW-0472">Membrane</keyword>
<dbReference type="PANTHER" id="PTHR30590">
    <property type="entry name" value="INNER MEMBRANE PROTEIN"/>
    <property type="match status" value="1"/>
</dbReference>
<feature type="transmembrane region" description="Helical" evidence="1">
    <location>
        <begin position="126"/>
        <end position="141"/>
    </location>
</feature>
<dbReference type="InterPro" id="IPR007349">
    <property type="entry name" value="DUF418"/>
</dbReference>
<name>A0A091BUU0_9GAMM</name>
<dbReference type="eggNOG" id="COG2311">
    <property type="taxonomic scope" value="Bacteria"/>
</dbReference>
<feature type="domain" description="DUF418" evidence="2">
    <location>
        <begin position="229"/>
        <end position="392"/>
    </location>
</feature>
<feature type="transmembrane region" description="Helical" evidence="1">
    <location>
        <begin position="148"/>
        <end position="170"/>
    </location>
</feature>
<dbReference type="PATRIC" id="fig|1384056.3.peg.206"/>
<dbReference type="Proteomes" id="UP000029393">
    <property type="component" value="Unassembled WGS sequence"/>
</dbReference>
<feature type="transmembrane region" description="Helical" evidence="1">
    <location>
        <begin position="354"/>
        <end position="374"/>
    </location>
</feature>
<feature type="transmembrane region" description="Helical" evidence="1">
    <location>
        <begin position="244"/>
        <end position="261"/>
    </location>
</feature>
<dbReference type="PANTHER" id="PTHR30590:SF2">
    <property type="entry name" value="INNER MEMBRANE PROTEIN"/>
    <property type="match status" value="1"/>
</dbReference>